<dbReference type="EMBL" id="KT322178">
    <property type="protein sequence ID" value="AKY04342.1"/>
    <property type="molecule type" value="Genomic_DNA"/>
</dbReference>
<proteinExistence type="predicted"/>
<organism evidence="1">
    <name type="scientific">uncultured haloarchaeon</name>
    <dbReference type="NCBI Taxonomy" id="160804"/>
    <lineage>
        <taxon>Archaea</taxon>
        <taxon>Methanobacteriati</taxon>
        <taxon>Methanobacteriota</taxon>
        <taxon>Stenosarchaea group</taxon>
        <taxon>Halobacteria</taxon>
        <taxon>Halobacteriales</taxon>
        <taxon>Halobacteriaceae</taxon>
        <taxon>environmental samples</taxon>
    </lineage>
</organism>
<evidence type="ECO:0000313" key="1">
    <source>
        <dbReference type="EMBL" id="AKY04342.1"/>
    </source>
</evidence>
<name>A0A0K1YB65_9EURY</name>
<accession>A0A0K1YB65</accession>
<reference evidence="1" key="1">
    <citation type="journal article" date="2015" name="BMC Genomics">
        <title>Diversity of the cell-wall associated genomic island of the archaeon Haloquadratum walsbyi.</title>
        <authorList>
            <person name="Martin-Cuadrado A.B."/>
            <person name="Pasic L."/>
            <person name="Rodriguez-Valera F."/>
        </authorList>
    </citation>
    <scope>NUCLEOTIDE SEQUENCE</scope>
</reference>
<dbReference type="AlphaFoldDB" id="A0A0K1YB65"/>
<protein>
    <submittedName>
        <fullName evidence="1">Uncharacterized protein</fullName>
    </submittedName>
</protein>
<sequence>MISRSLHTTAIPSNSSLLSLWSYGLVELDSAMRSIMNVRIRVIVKPTFRIRNLIRIVVPFETRHHTVFPLGVVLPQVHRPCHRSFSGEITIGIHHVLQEILASNHIAVPFRHTRPALEHVAVAGYVRLCIVPWTLTRCPRF</sequence>